<dbReference type="SUPFAM" id="SSF56935">
    <property type="entry name" value="Porins"/>
    <property type="match status" value="1"/>
</dbReference>
<feature type="chain" id="PRO_5006063732" description="Porin domain-containing protein" evidence="1">
    <location>
        <begin position="22"/>
        <end position="289"/>
    </location>
</feature>
<gene>
    <name evidence="2" type="ORF">TM5383_03033</name>
</gene>
<evidence type="ECO:0000313" key="2">
    <source>
        <dbReference type="EMBL" id="CUH85792.1"/>
    </source>
</evidence>
<evidence type="ECO:0008006" key="4">
    <source>
        <dbReference type="Google" id="ProtNLM"/>
    </source>
</evidence>
<keyword evidence="1" id="KW-0732">Signal</keyword>
<sequence length="289" mass="30624">MKTMSIVAAFATVCVPTFASAEISGSIELGYSVASDNVNADNVTSPSIDTTLGYGNLTGIQLELDVSTMRANGLNTNRNSHSAAVDLGYAFDNGVTAGVFVEDINVARSPTTFIAYSTAGAFVGYESDTYDVEAYFGQIDGLANQDGNHFGVRGAYSLSENTKISAEFARMNLALFDQKYLGLAVSHNLTDTFGVFGAYQKYDWATFLDVEAVSLGVSYAFANGSLASLEVARVEEGPRETQVLSLGYSIPLGETDKSTARVTGFASSVADGRRGGAGKIANDYWPINR</sequence>
<reference evidence="2 3" key="1">
    <citation type="submission" date="2015-09" db="EMBL/GenBank/DDBJ databases">
        <authorList>
            <consortium name="Swine Surveillance"/>
        </authorList>
    </citation>
    <scope>NUCLEOTIDE SEQUENCE [LARGE SCALE GENOMIC DNA]</scope>
    <source>
        <strain evidence="2 3">CECT 8383</strain>
    </source>
</reference>
<dbReference type="AlphaFoldDB" id="A0A0P1GSY1"/>
<evidence type="ECO:0000256" key="1">
    <source>
        <dbReference type="SAM" id="SignalP"/>
    </source>
</evidence>
<dbReference type="Proteomes" id="UP000051681">
    <property type="component" value="Unassembled WGS sequence"/>
</dbReference>
<organism evidence="2 3">
    <name type="scientific">Thalassovita mediterranea</name>
    <dbReference type="NCBI Taxonomy" id="340021"/>
    <lineage>
        <taxon>Bacteria</taxon>
        <taxon>Pseudomonadati</taxon>
        <taxon>Pseudomonadota</taxon>
        <taxon>Alphaproteobacteria</taxon>
        <taxon>Rhodobacterales</taxon>
        <taxon>Roseobacteraceae</taxon>
        <taxon>Thalassovita</taxon>
    </lineage>
</organism>
<dbReference type="EMBL" id="CYSF01000017">
    <property type="protein sequence ID" value="CUH85792.1"/>
    <property type="molecule type" value="Genomic_DNA"/>
</dbReference>
<keyword evidence="3" id="KW-1185">Reference proteome</keyword>
<feature type="signal peptide" evidence="1">
    <location>
        <begin position="1"/>
        <end position="21"/>
    </location>
</feature>
<dbReference type="STRING" id="340021.TM5383_03033"/>
<evidence type="ECO:0000313" key="3">
    <source>
        <dbReference type="Proteomes" id="UP000051681"/>
    </source>
</evidence>
<accession>A0A0P1GSY1</accession>
<name>A0A0P1GSY1_9RHOB</name>
<proteinExistence type="predicted"/>
<protein>
    <recommendedName>
        <fullName evidence="4">Porin domain-containing protein</fullName>
    </recommendedName>
</protein>